<name>A0ABZ2C011_9PROT</name>
<keyword evidence="4" id="KW-1185">Reference proteome</keyword>
<gene>
    <name evidence="3" type="ORF">Bealeia1_00035</name>
</gene>
<evidence type="ECO:0000256" key="1">
    <source>
        <dbReference type="SAM" id="Coils"/>
    </source>
</evidence>
<dbReference type="Gene3D" id="2.70.70.10">
    <property type="entry name" value="Glucose Permease (Domain IIA)"/>
    <property type="match status" value="1"/>
</dbReference>
<dbReference type="SUPFAM" id="SSF51261">
    <property type="entry name" value="Duplicated hybrid motif"/>
    <property type="match status" value="1"/>
</dbReference>
<dbReference type="PANTHER" id="PTHR21666:SF270">
    <property type="entry name" value="MUREIN HYDROLASE ACTIVATOR ENVC"/>
    <property type="match status" value="1"/>
</dbReference>
<evidence type="ECO:0000313" key="4">
    <source>
        <dbReference type="Proteomes" id="UP001330434"/>
    </source>
</evidence>
<feature type="coiled-coil region" evidence="1">
    <location>
        <begin position="68"/>
        <end position="95"/>
    </location>
</feature>
<dbReference type="Proteomes" id="UP001330434">
    <property type="component" value="Chromosome"/>
</dbReference>
<evidence type="ECO:0000313" key="3">
    <source>
        <dbReference type="EMBL" id="WVX65869.1"/>
    </source>
</evidence>
<dbReference type="InterPro" id="IPR050570">
    <property type="entry name" value="Cell_wall_metabolism_enzyme"/>
</dbReference>
<dbReference type="PANTHER" id="PTHR21666">
    <property type="entry name" value="PEPTIDASE-RELATED"/>
    <property type="match status" value="1"/>
</dbReference>
<dbReference type="InterPro" id="IPR011055">
    <property type="entry name" value="Dup_hybrid_motif"/>
</dbReference>
<accession>A0ABZ2C011</accession>
<sequence length="359" mass="40080">MPVHDTPSNVIPTKTGVHKTQIKRWPPAFVGMNNGCVRALILILATLISPSLFAEDVPENPYVLAQEVQKLEAEIVALEASLKDSEKNQAQLREEISHALPLLIRYARRNPLEFMVRPQEHKNVAKERALIGSLSTKLSRLFTNEKLNFSENSTIRNDILRHLQIKKEALSELVMLHQEYTLAQKEKIAALEKQEHEKITGKKLSVNELLNESQISRGKKPILPASESALPILRLDPPITGKIVGLYDEQMDYSPHSKGIVFEGKKGGLIMAPAHGVVKYVGKFREHDPIAIIDHGEKTTTILIGAESFSVQPGQSIYMGQTLGKLPGYGANAPRLYMEFRHSGKYIDPMPFFSDNASN</sequence>
<dbReference type="InterPro" id="IPR016047">
    <property type="entry name" value="M23ase_b-sheet_dom"/>
</dbReference>
<dbReference type="Pfam" id="PF01551">
    <property type="entry name" value="Peptidase_M23"/>
    <property type="match status" value="1"/>
</dbReference>
<dbReference type="RefSeq" id="WP_331256438.1">
    <property type="nucleotide sequence ID" value="NZ_CP133270.1"/>
</dbReference>
<reference evidence="3 4" key="1">
    <citation type="journal article" date="2024" name="Environ. Microbiol.">
        <title>Novel evolutionary insights on the interactions of the Holosporales (Alphaproteobacteria) with eukaryotic hosts from comparative genomics.</title>
        <authorList>
            <person name="Giovannini M."/>
            <person name="Petroni G."/>
            <person name="Castelli M."/>
        </authorList>
    </citation>
    <scope>NUCLEOTIDE SEQUENCE [LARGE SCALE GENOMIC DNA]</scope>
    <source>
        <strain evidence="3 4">US_Bl 15I1</strain>
    </source>
</reference>
<protein>
    <submittedName>
        <fullName evidence="3">M23 family metallopeptidase</fullName>
    </submittedName>
</protein>
<organism evidence="3 4">
    <name type="scientific">Candidatus Bealeia paramacronuclearis</name>
    <dbReference type="NCBI Taxonomy" id="1921001"/>
    <lineage>
        <taxon>Bacteria</taxon>
        <taxon>Pseudomonadati</taxon>
        <taxon>Pseudomonadota</taxon>
        <taxon>Alphaproteobacteria</taxon>
        <taxon>Holosporales</taxon>
        <taxon>Holosporaceae</taxon>
        <taxon>Candidatus Bealeia</taxon>
    </lineage>
</organism>
<evidence type="ECO:0000259" key="2">
    <source>
        <dbReference type="Pfam" id="PF01551"/>
    </source>
</evidence>
<dbReference type="EMBL" id="CP133270">
    <property type="protein sequence ID" value="WVX65869.1"/>
    <property type="molecule type" value="Genomic_DNA"/>
</dbReference>
<feature type="domain" description="M23ase beta-sheet core" evidence="2">
    <location>
        <begin position="257"/>
        <end position="349"/>
    </location>
</feature>
<proteinExistence type="predicted"/>
<keyword evidence="1" id="KW-0175">Coiled coil</keyword>
<dbReference type="CDD" id="cd12797">
    <property type="entry name" value="M23_peptidase"/>
    <property type="match status" value="1"/>
</dbReference>